<dbReference type="GO" id="GO:0006352">
    <property type="term" value="P:DNA-templated transcription initiation"/>
    <property type="evidence" value="ECO:0007669"/>
    <property type="project" value="InterPro"/>
</dbReference>
<comment type="caution">
    <text evidence="2">The sequence shown here is derived from an EMBL/GenBank/DDBJ whole genome shotgun (WGS) entry which is preliminary data.</text>
</comment>
<dbReference type="PRINTS" id="PR00046">
    <property type="entry name" value="SIGMA70FCT"/>
</dbReference>
<dbReference type="InterPro" id="IPR007630">
    <property type="entry name" value="RNA_pol_sigma70_r4"/>
</dbReference>
<dbReference type="CDD" id="cd06171">
    <property type="entry name" value="Sigma70_r4"/>
    <property type="match status" value="1"/>
</dbReference>
<dbReference type="Gene3D" id="1.20.140.160">
    <property type="match status" value="1"/>
</dbReference>
<feature type="domain" description="RNA polymerase sigma-70 region 4" evidence="1">
    <location>
        <begin position="244"/>
        <end position="288"/>
    </location>
</feature>
<dbReference type="OrthoDB" id="2784268at2"/>
<evidence type="ECO:0000259" key="1">
    <source>
        <dbReference type="Pfam" id="PF04545"/>
    </source>
</evidence>
<sequence>MLLEAVKSNTLYGREDQVSASNCSVDMVFEENKYNSFRRFCHKKGINYIGEITEENLEEYSNSKGVGRGRLNVVKERLEEYSALPEPSPDAKLYNSVLPISDVIIENKYALFRRFCEAKNITRLNEITLDHLEEFSRTPGVGKKKFEDIKTILKNNSSENPITNVVEFQSSQLFEYLKDYKVRDLMVAFKVEGEIHSPLTLNEIEGKKIEDVNEYLPTEMLMELKSKLKKAKHPSILAEDVQSTLQENQYRILHYRYGDKLTLEETGQYFNVTRERVRQIAKKAEKKVYWYLAQHYFYAVSSLLSTTKTFITREELLNLLGSGNEYLIEILKDGTGSLTYTEMLDVFFFTHAKKINFEAIDEFIADLPAVFYFSEFESSLEEVLESLGIQEPDLPMITALLQYFGFKSYGQFYSRKNLTVLDVLEILFSNFLTKPLRIDEEGFVHLQHLANKYLNYRFDCSLRALDARLRYSNKIILTDSSTFMWFDDESFNQSLVSEIGSYLSERFKNTDVVNIEEVFTHFKKKLEELGIETKLHLYSIIKYYLDEEYTIGKGNTLNIFPTDSDKLNIEDSLLRAIEEFGGYCGKSELMEKLRWQQYKIDLGISNSNKMMSWGTNKVITFERLGITPEEKSLLIELTERSMAQAGYITMGALLKEMKFNPQLSPLVNSKGIDDSGKLAAVLKVLMPELKGHSNFLYNDGCEFTSFEEVIIDHFDRETTRQELQDFAVENGYKPVMAATLLKRLLNQRAFIEIDMGVLYPATKINVTESIVTELVDFVEQARAGKEYVSLSKLKGYKRRLPSIGLRWNAHLMKSILVEHGYRQITKIMSDYRYDKIVLVKKESPITSFEELVHFILKNEYEGNMHERNVYDFLVERGIVREQDSPSSKVLPHELKNIDNLVNVDNLGIVSLR</sequence>
<gene>
    <name evidence="2" type="ORF">FCL54_14770</name>
</gene>
<dbReference type="InterPro" id="IPR000943">
    <property type="entry name" value="RNA_pol_sigma70"/>
</dbReference>
<accession>A0A5R9F0N9</accession>
<evidence type="ECO:0000313" key="2">
    <source>
        <dbReference type="EMBL" id="TLS36561.1"/>
    </source>
</evidence>
<dbReference type="GO" id="GO:0003700">
    <property type="term" value="F:DNA-binding transcription factor activity"/>
    <property type="evidence" value="ECO:0007669"/>
    <property type="project" value="InterPro"/>
</dbReference>
<keyword evidence="3" id="KW-1185">Reference proteome</keyword>
<dbReference type="EMBL" id="SWLG01000010">
    <property type="protein sequence ID" value="TLS36561.1"/>
    <property type="molecule type" value="Genomic_DNA"/>
</dbReference>
<proteinExistence type="predicted"/>
<organism evidence="2 3">
    <name type="scientific">Exobacillus caeni</name>
    <dbReference type="NCBI Taxonomy" id="2574798"/>
    <lineage>
        <taxon>Bacteria</taxon>
        <taxon>Bacillati</taxon>
        <taxon>Bacillota</taxon>
        <taxon>Bacilli</taxon>
        <taxon>Bacillales</taxon>
        <taxon>Guptibacillaceae</taxon>
        <taxon>Exobacillus</taxon>
    </lineage>
</organism>
<evidence type="ECO:0000313" key="3">
    <source>
        <dbReference type="Proteomes" id="UP000308230"/>
    </source>
</evidence>
<dbReference type="Pfam" id="PF04545">
    <property type="entry name" value="Sigma70_r4"/>
    <property type="match status" value="1"/>
</dbReference>
<dbReference type="InterPro" id="IPR013324">
    <property type="entry name" value="RNA_pol_sigma_r3/r4-like"/>
</dbReference>
<reference evidence="2 3" key="1">
    <citation type="submission" date="2019-04" db="EMBL/GenBank/DDBJ databases">
        <title>Bacillus caeni sp. nov., a bacterium isolated from mangrove sediment.</title>
        <authorList>
            <person name="Huang H."/>
            <person name="Mo K."/>
            <person name="Hu Y."/>
        </authorList>
    </citation>
    <scope>NUCLEOTIDE SEQUENCE [LARGE SCALE GENOMIC DNA]</scope>
    <source>
        <strain evidence="2 3">HB172195</strain>
    </source>
</reference>
<protein>
    <recommendedName>
        <fullName evidence="1">RNA polymerase sigma-70 region 4 domain-containing protein</fullName>
    </recommendedName>
</protein>
<dbReference type="SUPFAM" id="SSF88659">
    <property type="entry name" value="Sigma3 and sigma4 domains of RNA polymerase sigma factors"/>
    <property type="match status" value="1"/>
</dbReference>
<dbReference type="Proteomes" id="UP000308230">
    <property type="component" value="Unassembled WGS sequence"/>
</dbReference>
<dbReference type="AlphaFoldDB" id="A0A5R9F0N9"/>
<name>A0A5R9F0N9_9BACL</name>